<dbReference type="PROSITE" id="PS00616">
    <property type="entry name" value="HIS_ACID_PHOSPHAT_1"/>
    <property type="match status" value="1"/>
</dbReference>
<keyword evidence="3" id="KW-0812">Transmembrane</keyword>
<dbReference type="SUPFAM" id="SSF53254">
    <property type="entry name" value="Phosphoglycerate mutase-like"/>
    <property type="match status" value="1"/>
</dbReference>
<keyword evidence="3" id="KW-0472">Membrane</keyword>
<evidence type="ECO:0000256" key="1">
    <source>
        <dbReference type="ARBA" id="ARBA00005375"/>
    </source>
</evidence>
<evidence type="ECO:0000256" key="3">
    <source>
        <dbReference type="SAM" id="Phobius"/>
    </source>
</evidence>
<dbReference type="GO" id="GO:0016791">
    <property type="term" value="F:phosphatase activity"/>
    <property type="evidence" value="ECO:0007669"/>
    <property type="project" value="TreeGrafter"/>
</dbReference>
<dbReference type="EMBL" id="CP044419">
    <property type="protein sequence ID" value="QOY41982.1"/>
    <property type="molecule type" value="Genomic_DNA"/>
</dbReference>
<proteinExistence type="inferred from homology"/>
<dbReference type="AlphaFoldDB" id="A0A7S7RG55"/>
<dbReference type="InterPro" id="IPR050645">
    <property type="entry name" value="Histidine_acid_phosphatase"/>
</dbReference>
<dbReference type="Pfam" id="PF00328">
    <property type="entry name" value="His_Phos_2"/>
    <property type="match status" value="1"/>
</dbReference>
<dbReference type="InterPro" id="IPR000560">
    <property type="entry name" value="His_Pase_clade-2"/>
</dbReference>
<dbReference type="CDD" id="cd07061">
    <property type="entry name" value="HP_HAP_like"/>
    <property type="match status" value="1"/>
</dbReference>
<keyword evidence="4" id="KW-0732">Signal</keyword>
<sequence>MKRIVLLLFIIELILNQFVVFGKFRDEYSDLSNKRWKEVTQDKFFIENDQECIINGLCPEYYNFCAEPSVFEKTRKIPKINDSKLYDSMKLIQVQSIIRHGARTPTKYHKCWEGLNQSWNCDELVTTVQAAAFDMRNRTQTLEFSKHYDIRQWENNLNGTCKMGQLILQGYEQHRINGKLLAEAYFKQGENLVTRNGLRIGHNYRDEIYIRSSDMQRTTVSAAALLTSLLEEFVGKEETFKVFQKFPLHTMDIQSDYLFANSNVENITDHLQAALSSKSYFDIVDKHQSLYQELEEKIRTPLLKDLWPGDIMDCIMTTICTRNHNKLPKAFIENNLLNRTISAIEKELSVIYTWNDSILSKSEMSRLLFDVRDYIMDVILFNENKSDEFSNIKRLCSIINQRTNFKGKDSLTNFEYLLNPLCNKYEHYYSLNDGVHIKVPKFILFSGHDTTVIPTLASLEIWDEHWPPYASTFIIEIYNNPILSIEKRQNYDYFDDNEAELVQESLPYYIRLLYNGQVITNRLKECYGEEICHVSTFFKKSKFAQQKKINKKESMEFNNANIEKIKISDDSSSLENISVEMLNENSLYNAGYIVWFLIGFITCIVLLYVLKGVRFIISVLSGFNMNSNYGNNNTANNYQAL</sequence>
<dbReference type="InterPro" id="IPR033379">
    <property type="entry name" value="Acid_Pase_AS"/>
</dbReference>
<dbReference type="PANTHER" id="PTHR11567:SF110">
    <property type="entry name" value="2-PHOSPHOXYLOSE PHOSPHATASE 1"/>
    <property type="match status" value="1"/>
</dbReference>
<feature type="chain" id="PRO_5031449396" evidence="4">
    <location>
        <begin position="17"/>
        <end position="641"/>
    </location>
</feature>
<feature type="transmembrane region" description="Helical" evidence="3">
    <location>
        <begin position="592"/>
        <end position="610"/>
    </location>
</feature>
<comment type="similarity">
    <text evidence="1">Belongs to the histidine acid phosphatase family.</text>
</comment>
<dbReference type="Gene3D" id="3.40.50.1240">
    <property type="entry name" value="Phosphoglycerate mutase-like"/>
    <property type="match status" value="1"/>
</dbReference>
<name>A0A7S7RG55_CRYPV</name>
<dbReference type="InterPro" id="IPR029033">
    <property type="entry name" value="His_PPase_superfam"/>
</dbReference>
<feature type="signal peptide" evidence="4">
    <location>
        <begin position="1"/>
        <end position="16"/>
    </location>
</feature>
<evidence type="ECO:0000256" key="4">
    <source>
        <dbReference type="SAM" id="SignalP"/>
    </source>
</evidence>
<reference evidence="5 6" key="1">
    <citation type="submission" date="2019-09" db="EMBL/GenBank/DDBJ databases">
        <title>Consistent, comparative and evidence-based genome assembly and annotation for Cryptosporidium parvum, C. hominis and C. tyzzeri.</title>
        <authorList>
            <person name="Baptista R.P."/>
            <person name="Li Y."/>
            <person name="Sateriale A."/>
            <person name="Ansell B."/>
            <person name="Jex A."/>
            <person name="Sanders M."/>
            <person name="Brooks K."/>
            <person name="Tracey A."/>
            <person name="Berriman M."/>
            <person name="Striepen B."/>
            <person name="Cotton J.A."/>
            <person name="Kissinger J.C."/>
        </authorList>
    </citation>
    <scope>NUCLEOTIDE SEQUENCE [LARGE SCALE GENOMIC DNA]</scope>
    <source>
        <strain evidence="5 6">IOWA-ATCC</strain>
    </source>
</reference>
<dbReference type="VEuPathDB" id="CryptoDB:CPATCC_0018050"/>
<gene>
    <name evidence="5" type="ORF">CPATCC_001576</name>
</gene>
<evidence type="ECO:0000256" key="2">
    <source>
        <dbReference type="ARBA" id="ARBA00022801"/>
    </source>
</evidence>
<protein>
    <submittedName>
        <fullName evidence="5">Uncharacterized protein</fullName>
    </submittedName>
</protein>
<keyword evidence="3" id="KW-1133">Transmembrane helix</keyword>
<accession>A0A7S7RG55</accession>
<organism evidence="5 6">
    <name type="scientific">Cryptosporidium parvum</name>
    <dbReference type="NCBI Taxonomy" id="5807"/>
    <lineage>
        <taxon>Eukaryota</taxon>
        <taxon>Sar</taxon>
        <taxon>Alveolata</taxon>
        <taxon>Apicomplexa</taxon>
        <taxon>Conoidasida</taxon>
        <taxon>Coccidia</taxon>
        <taxon>Eucoccidiorida</taxon>
        <taxon>Eimeriorina</taxon>
        <taxon>Cryptosporidiidae</taxon>
        <taxon>Cryptosporidium</taxon>
    </lineage>
</organism>
<evidence type="ECO:0000313" key="6">
    <source>
        <dbReference type="Proteomes" id="UP000593906"/>
    </source>
</evidence>
<evidence type="ECO:0000313" key="5">
    <source>
        <dbReference type="EMBL" id="QOY41982.1"/>
    </source>
</evidence>
<dbReference type="PANTHER" id="PTHR11567">
    <property type="entry name" value="ACID PHOSPHATASE-RELATED"/>
    <property type="match status" value="1"/>
</dbReference>
<keyword evidence="2" id="KW-0378">Hydrolase</keyword>
<dbReference type="Proteomes" id="UP000593906">
    <property type="component" value="Chromosome 4"/>
</dbReference>